<proteinExistence type="predicted"/>
<reference evidence="3" key="1">
    <citation type="submission" date="2021-04" db="EMBL/GenBank/DDBJ databases">
        <title>Oceanospirillales bacteria with DddD are important DMSP degraders in coastal seawater.</title>
        <authorList>
            <person name="Liu J."/>
        </authorList>
    </citation>
    <scope>NUCLEOTIDE SEQUENCE</scope>
    <source>
        <strain evidence="3">D13-1</strain>
    </source>
</reference>
<keyword evidence="2" id="KW-0732">Signal</keyword>
<sequence length="246" mass="25898">MDVKQISLAALAACLLAGCVANAPVPAQPDAPVPAAPAGTGEAAKADAPAAPPTGAGKRSDAQAAGDEVLQRNLDTLANRLTLVQEQLIQIKAQGADLSVQSETALARLQMLTGTPARGGDAGADVTASPEAAPEQLASLIDQLSQIANELSLAAVGDRYRIAADYTDGGQWVLIRYDRFTGESWLADQGSWQPLLESGALESSDYEIQLSGARADKDIKGYVAARLDRRTGDSWWLKQNTWQKFD</sequence>
<dbReference type="Proteomes" id="UP001058461">
    <property type="component" value="Chromosome"/>
</dbReference>
<evidence type="ECO:0000256" key="2">
    <source>
        <dbReference type="SAM" id="SignalP"/>
    </source>
</evidence>
<dbReference type="PROSITE" id="PS51257">
    <property type="entry name" value="PROKAR_LIPOPROTEIN"/>
    <property type="match status" value="1"/>
</dbReference>
<evidence type="ECO:0000256" key="1">
    <source>
        <dbReference type="SAM" id="MobiDB-lite"/>
    </source>
</evidence>
<dbReference type="RefSeq" id="WP_255855783.1">
    <property type="nucleotide sequence ID" value="NZ_CP073347.1"/>
</dbReference>
<evidence type="ECO:0000313" key="3">
    <source>
        <dbReference type="EMBL" id="UTW13592.1"/>
    </source>
</evidence>
<gene>
    <name evidence="3" type="ORF">KDW95_08120</name>
</gene>
<protein>
    <submittedName>
        <fullName evidence="3">Uncharacterized protein</fullName>
    </submittedName>
</protein>
<feature type="region of interest" description="Disordered" evidence="1">
    <location>
        <begin position="31"/>
        <end position="65"/>
    </location>
</feature>
<dbReference type="EMBL" id="CP073347">
    <property type="protein sequence ID" value="UTW13592.1"/>
    <property type="molecule type" value="Genomic_DNA"/>
</dbReference>
<organism evidence="3 4">
    <name type="scientific">Marinobacterium rhizophilum</name>
    <dbReference type="NCBI Taxonomy" id="420402"/>
    <lineage>
        <taxon>Bacteria</taxon>
        <taxon>Pseudomonadati</taxon>
        <taxon>Pseudomonadota</taxon>
        <taxon>Gammaproteobacteria</taxon>
        <taxon>Oceanospirillales</taxon>
        <taxon>Oceanospirillaceae</taxon>
        <taxon>Marinobacterium</taxon>
    </lineage>
</organism>
<name>A0ABY5HQU2_9GAMM</name>
<feature type="chain" id="PRO_5046093494" evidence="2">
    <location>
        <begin position="24"/>
        <end position="246"/>
    </location>
</feature>
<keyword evidence="4" id="KW-1185">Reference proteome</keyword>
<feature type="signal peptide" evidence="2">
    <location>
        <begin position="1"/>
        <end position="23"/>
    </location>
</feature>
<accession>A0ABY5HQU2</accession>
<evidence type="ECO:0000313" key="4">
    <source>
        <dbReference type="Proteomes" id="UP001058461"/>
    </source>
</evidence>
<feature type="compositionally biased region" description="Low complexity" evidence="1">
    <location>
        <begin position="36"/>
        <end position="57"/>
    </location>
</feature>